<dbReference type="Gene3D" id="1.10.246.80">
    <property type="match status" value="1"/>
</dbReference>
<dbReference type="CDD" id="cd05398">
    <property type="entry name" value="NT_ClassII-CCAase"/>
    <property type="match status" value="1"/>
</dbReference>
<dbReference type="SUPFAM" id="SSF81891">
    <property type="entry name" value="Poly A polymerase C-terminal region-like"/>
    <property type="match status" value="1"/>
</dbReference>
<evidence type="ECO:0000256" key="1">
    <source>
        <dbReference type="ARBA" id="ARBA00001946"/>
    </source>
</evidence>
<keyword evidence="5" id="KW-0479">Metal-binding</keyword>
<sequence>MKLPEGAAFCLERLERAGFSAYVVGGCVRDWVLGLQPHDYDICTSAKPPEICQVFSDFPLIHSGEKHGTIGVIFQNEVYEITTFRTEGDYRDSRHPGWVKFVPQVEADLARRDFTINAMAWNPKTGLTDPFGGQKDLQNRVLSTVGDPETRFREDALRILRGVRFALRYGLTPRSETLQAMISLAPTLHALARERVYAELCQILLLAKGEDLGTFCPILTQAVPELAPMVGFLQHNPHHAYDVYTHTAHVVEQMPQDLTLRWAALLHDTGKPQTFTLDEAGHGHFYGHPEASRRIAHQVLTTLKAPTALREGVEMLVGNHMLLLTPDKKLLRKRIGKYGPELVEKLLTLQEGDFSAKGTGLPTPEDFSLTRKALEELLQEPPAFTLRDLAIGGKDLLALGYPSGPILGKTLNALLEQVQQEQLPNERQALLEAAEKARKTK</sequence>
<dbReference type="PROSITE" id="PS51257">
    <property type="entry name" value="PROKAR_LIPOPROTEIN"/>
    <property type="match status" value="1"/>
</dbReference>
<gene>
    <name evidence="12" type="ORF">IAB74_00005</name>
</gene>
<organism evidence="12 13">
    <name type="scientific">Candidatus Faecousia excrementigallinarum</name>
    <dbReference type="NCBI Taxonomy" id="2840806"/>
    <lineage>
        <taxon>Bacteria</taxon>
        <taxon>Bacillati</taxon>
        <taxon>Bacillota</taxon>
        <taxon>Clostridia</taxon>
        <taxon>Eubacteriales</taxon>
        <taxon>Oscillospiraceae</taxon>
        <taxon>Faecousia</taxon>
    </lineage>
</organism>
<dbReference type="Gene3D" id="3.30.460.10">
    <property type="entry name" value="Beta Polymerase, domain 2"/>
    <property type="match status" value="1"/>
</dbReference>
<evidence type="ECO:0000256" key="5">
    <source>
        <dbReference type="ARBA" id="ARBA00022723"/>
    </source>
</evidence>
<keyword evidence="7 8" id="KW-0694">RNA-binding</keyword>
<reference evidence="12" key="1">
    <citation type="submission" date="2020-10" db="EMBL/GenBank/DDBJ databases">
        <authorList>
            <person name="Gilroy R."/>
        </authorList>
    </citation>
    <scope>NUCLEOTIDE SEQUENCE</scope>
    <source>
        <strain evidence="12">13361</strain>
    </source>
</reference>
<dbReference type="GO" id="GO:0046872">
    <property type="term" value="F:metal ion binding"/>
    <property type="evidence" value="ECO:0007669"/>
    <property type="project" value="UniProtKB-KW"/>
</dbReference>
<dbReference type="GO" id="GO:0008033">
    <property type="term" value="P:tRNA processing"/>
    <property type="evidence" value="ECO:0007669"/>
    <property type="project" value="UniProtKB-KW"/>
</dbReference>
<keyword evidence="6" id="KW-0460">Magnesium</keyword>
<feature type="domain" description="CCA-adding enzyme C-terminal" evidence="11">
    <location>
        <begin position="368"/>
        <end position="434"/>
    </location>
</feature>
<evidence type="ECO:0000256" key="7">
    <source>
        <dbReference type="ARBA" id="ARBA00022884"/>
    </source>
</evidence>
<comment type="cofactor">
    <cofactor evidence="1">
        <name>Mg(2+)</name>
        <dbReference type="ChEBI" id="CHEBI:18420"/>
    </cofactor>
</comment>
<dbReference type="EMBL" id="DVFK01000001">
    <property type="protein sequence ID" value="HIQ66881.1"/>
    <property type="molecule type" value="Genomic_DNA"/>
</dbReference>
<feature type="domain" description="HD" evidence="10">
    <location>
        <begin position="239"/>
        <end position="316"/>
    </location>
</feature>
<dbReference type="GO" id="GO:0016779">
    <property type="term" value="F:nucleotidyltransferase activity"/>
    <property type="evidence" value="ECO:0007669"/>
    <property type="project" value="UniProtKB-KW"/>
</dbReference>
<dbReference type="InterPro" id="IPR006674">
    <property type="entry name" value="HD_domain"/>
</dbReference>
<dbReference type="Pfam" id="PF01966">
    <property type="entry name" value="HD"/>
    <property type="match status" value="1"/>
</dbReference>
<dbReference type="CDD" id="cd00077">
    <property type="entry name" value="HDc"/>
    <property type="match status" value="1"/>
</dbReference>
<evidence type="ECO:0000313" key="13">
    <source>
        <dbReference type="Proteomes" id="UP000886796"/>
    </source>
</evidence>
<dbReference type="PANTHER" id="PTHR46173">
    <property type="entry name" value="CCA TRNA NUCLEOTIDYLTRANSFERASE 1, MITOCHONDRIAL"/>
    <property type="match status" value="1"/>
</dbReference>
<evidence type="ECO:0000259" key="11">
    <source>
        <dbReference type="Pfam" id="PF13735"/>
    </source>
</evidence>
<dbReference type="InterPro" id="IPR043519">
    <property type="entry name" value="NT_sf"/>
</dbReference>
<evidence type="ECO:0000256" key="6">
    <source>
        <dbReference type="ARBA" id="ARBA00022842"/>
    </source>
</evidence>
<dbReference type="GO" id="GO:0000166">
    <property type="term" value="F:nucleotide binding"/>
    <property type="evidence" value="ECO:0007669"/>
    <property type="project" value="UniProtKB-KW"/>
</dbReference>
<dbReference type="InterPro" id="IPR050264">
    <property type="entry name" value="Bact_CCA-adding_enz_type3_sf"/>
</dbReference>
<keyword evidence="4" id="KW-0548">Nucleotidyltransferase</keyword>
<evidence type="ECO:0000313" key="12">
    <source>
        <dbReference type="EMBL" id="HIQ66881.1"/>
    </source>
</evidence>
<evidence type="ECO:0000256" key="4">
    <source>
        <dbReference type="ARBA" id="ARBA00022695"/>
    </source>
</evidence>
<evidence type="ECO:0000256" key="3">
    <source>
        <dbReference type="ARBA" id="ARBA00022694"/>
    </source>
</evidence>
<name>A0A9D0Z077_9FIRM</name>
<protein>
    <submittedName>
        <fullName evidence="12">HD domain-containing protein</fullName>
    </submittedName>
</protein>
<dbReference type="AlphaFoldDB" id="A0A9D0Z077"/>
<dbReference type="GO" id="GO:0000049">
    <property type="term" value="F:tRNA binding"/>
    <property type="evidence" value="ECO:0007669"/>
    <property type="project" value="TreeGrafter"/>
</dbReference>
<evidence type="ECO:0000259" key="10">
    <source>
        <dbReference type="Pfam" id="PF01966"/>
    </source>
</evidence>
<dbReference type="Gene3D" id="1.10.3090.10">
    <property type="entry name" value="cca-adding enzyme, domain 2"/>
    <property type="match status" value="1"/>
</dbReference>
<dbReference type="Proteomes" id="UP000886796">
    <property type="component" value="Unassembled WGS sequence"/>
</dbReference>
<keyword evidence="2 8" id="KW-0808">Transferase</keyword>
<dbReference type="SUPFAM" id="SSF81301">
    <property type="entry name" value="Nucleotidyltransferase"/>
    <property type="match status" value="1"/>
</dbReference>
<dbReference type="InterPro" id="IPR002646">
    <property type="entry name" value="PolA_pol_head_dom"/>
</dbReference>
<evidence type="ECO:0000259" key="9">
    <source>
        <dbReference type="Pfam" id="PF01743"/>
    </source>
</evidence>
<comment type="caution">
    <text evidence="12">The sequence shown here is derived from an EMBL/GenBank/DDBJ whole genome shotgun (WGS) entry which is preliminary data.</text>
</comment>
<evidence type="ECO:0000256" key="2">
    <source>
        <dbReference type="ARBA" id="ARBA00022679"/>
    </source>
</evidence>
<comment type="similarity">
    <text evidence="8">Belongs to the tRNA nucleotidyltransferase/poly(A) polymerase family.</text>
</comment>
<accession>A0A9D0Z077</accession>
<reference evidence="12" key="2">
    <citation type="journal article" date="2021" name="PeerJ">
        <title>Extensive microbial diversity within the chicken gut microbiome revealed by metagenomics and culture.</title>
        <authorList>
            <person name="Gilroy R."/>
            <person name="Ravi A."/>
            <person name="Getino M."/>
            <person name="Pursley I."/>
            <person name="Horton D.L."/>
            <person name="Alikhan N.F."/>
            <person name="Baker D."/>
            <person name="Gharbi K."/>
            <person name="Hall N."/>
            <person name="Watson M."/>
            <person name="Adriaenssens E.M."/>
            <person name="Foster-Nyarko E."/>
            <person name="Jarju S."/>
            <person name="Secka A."/>
            <person name="Antonio M."/>
            <person name="Oren A."/>
            <person name="Chaudhuri R.R."/>
            <person name="La Ragione R."/>
            <person name="Hildebrand F."/>
            <person name="Pallen M.J."/>
        </authorList>
    </citation>
    <scope>NUCLEOTIDE SEQUENCE</scope>
    <source>
        <strain evidence="12">13361</strain>
    </source>
</reference>
<dbReference type="Pfam" id="PF13735">
    <property type="entry name" value="tRNA_NucTran2_2"/>
    <property type="match status" value="1"/>
</dbReference>
<keyword evidence="3" id="KW-0819">tRNA processing</keyword>
<evidence type="ECO:0000256" key="8">
    <source>
        <dbReference type="RuleBase" id="RU003953"/>
    </source>
</evidence>
<dbReference type="InterPro" id="IPR032810">
    <property type="entry name" value="CCA-adding_enz_C"/>
</dbReference>
<dbReference type="PANTHER" id="PTHR46173:SF1">
    <property type="entry name" value="CCA TRNA NUCLEOTIDYLTRANSFERASE 1, MITOCHONDRIAL"/>
    <property type="match status" value="1"/>
</dbReference>
<dbReference type="InterPro" id="IPR003607">
    <property type="entry name" value="HD/PDEase_dom"/>
</dbReference>
<feature type="domain" description="Poly A polymerase head" evidence="9">
    <location>
        <begin position="21"/>
        <end position="142"/>
    </location>
</feature>
<dbReference type="Pfam" id="PF01743">
    <property type="entry name" value="PolyA_pol"/>
    <property type="match status" value="1"/>
</dbReference>
<proteinExistence type="inferred from homology"/>